<evidence type="ECO:0000313" key="2">
    <source>
        <dbReference type="EMBL" id="RCJ21937.1"/>
    </source>
</evidence>
<gene>
    <name evidence="2" type="ORF">A6770_04725</name>
</gene>
<dbReference type="PANTHER" id="PTHR47505:SF1">
    <property type="entry name" value="DNA UTILIZATION PROTEIN YHGH"/>
    <property type="match status" value="1"/>
</dbReference>
<dbReference type="InterPro" id="IPR000836">
    <property type="entry name" value="PRTase_dom"/>
</dbReference>
<evidence type="ECO:0000313" key="3">
    <source>
        <dbReference type="Proteomes" id="UP000252107"/>
    </source>
</evidence>
<dbReference type="Proteomes" id="UP000252107">
    <property type="component" value="Unassembled WGS sequence"/>
</dbReference>
<dbReference type="CDD" id="cd06223">
    <property type="entry name" value="PRTases_typeI"/>
    <property type="match status" value="1"/>
</dbReference>
<proteinExistence type="inferred from homology"/>
<accession>A0A367QCN2</accession>
<evidence type="ECO:0000256" key="1">
    <source>
        <dbReference type="ARBA" id="ARBA00008007"/>
    </source>
</evidence>
<comment type="caution">
    <text evidence="2">The sequence shown here is derived from an EMBL/GenBank/DDBJ whole genome shotgun (WGS) entry which is preliminary data.</text>
</comment>
<sequence>MLKGLLNLFLQSNCPLCQRSTYDELCQYCARQLQSCHHKDPSCLWQDPIPIFGWGVYGGTLKRAIAVMKYENQPQMARPLGQLLGEAWLLNSPNRDNRLVVVPIPLHTSKQKQRGYNQAALIAQSFCQTTGQKLKLNGLERVRETKAQFGLSASERENNLVEAFAVGPELRDRCLDAPVLLVDDIYTTGATAFAAVQTLRQRGIAVLGLAAVATAVKDNHTKKSWASHP</sequence>
<organism evidence="2 3">
    <name type="scientific">Nostoc minutum NIES-26</name>
    <dbReference type="NCBI Taxonomy" id="1844469"/>
    <lineage>
        <taxon>Bacteria</taxon>
        <taxon>Bacillati</taxon>
        <taxon>Cyanobacteriota</taxon>
        <taxon>Cyanophyceae</taxon>
        <taxon>Nostocales</taxon>
        <taxon>Nostocaceae</taxon>
        <taxon>Nostoc</taxon>
    </lineage>
</organism>
<dbReference type="InterPro" id="IPR051910">
    <property type="entry name" value="ComF/GntX_DNA_util-trans"/>
</dbReference>
<dbReference type="PANTHER" id="PTHR47505">
    <property type="entry name" value="DNA UTILIZATION PROTEIN YHGH"/>
    <property type="match status" value="1"/>
</dbReference>
<protein>
    <submittedName>
        <fullName evidence="2">Alpha-L-fucosidase</fullName>
    </submittedName>
</protein>
<comment type="similarity">
    <text evidence="1">Belongs to the ComF/GntX family.</text>
</comment>
<name>A0A367QCN2_9NOSO</name>
<reference evidence="2" key="1">
    <citation type="submission" date="2016-04" db="EMBL/GenBank/DDBJ databases">
        <authorList>
            <person name="Tabuchi Yagui T.R."/>
        </authorList>
    </citation>
    <scope>NUCLEOTIDE SEQUENCE [LARGE SCALE GENOMIC DNA]</scope>
    <source>
        <strain evidence="2">NIES-26</strain>
    </source>
</reference>
<dbReference type="AlphaFoldDB" id="A0A367QCN2"/>
<dbReference type="Gene3D" id="3.40.50.2020">
    <property type="match status" value="1"/>
</dbReference>
<dbReference type="SUPFAM" id="SSF53271">
    <property type="entry name" value="PRTase-like"/>
    <property type="match status" value="1"/>
</dbReference>
<dbReference type="InterPro" id="IPR029057">
    <property type="entry name" value="PRTase-like"/>
</dbReference>
<dbReference type="EMBL" id="LXQD01000328">
    <property type="protein sequence ID" value="RCJ21937.1"/>
    <property type="molecule type" value="Genomic_DNA"/>
</dbReference>
<keyword evidence="3" id="KW-1185">Reference proteome</keyword>